<evidence type="ECO:0000313" key="4">
    <source>
        <dbReference type="Proteomes" id="UP000254601"/>
    </source>
</evidence>
<dbReference type="AlphaFoldDB" id="A0A380N080"/>
<feature type="transmembrane region" description="Helical" evidence="2">
    <location>
        <begin position="61"/>
        <end position="83"/>
    </location>
</feature>
<reference evidence="3 4" key="1">
    <citation type="submission" date="2018-06" db="EMBL/GenBank/DDBJ databases">
        <authorList>
            <consortium name="Pathogen Informatics"/>
            <person name="Doyle S."/>
        </authorList>
    </citation>
    <scope>NUCLEOTIDE SEQUENCE [LARGE SCALE GENOMIC DNA]</scope>
    <source>
        <strain evidence="3 4">NCTC13337</strain>
    </source>
</reference>
<dbReference type="Proteomes" id="UP000254601">
    <property type="component" value="Unassembled WGS sequence"/>
</dbReference>
<keyword evidence="2" id="KW-0812">Transmembrane</keyword>
<organism evidence="3 4">
    <name type="scientific">Suttonella ornithocola</name>
    <dbReference type="NCBI Taxonomy" id="279832"/>
    <lineage>
        <taxon>Bacteria</taxon>
        <taxon>Pseudomonadati</taxon>
        <taxon>Pseudomonadota</taxon>
        <taxon>Gammaproteobacteria</taxon>
        <taxon>Cardiobacteriales</taxon>
        <taxon>Cardiobacteriaceae</taxon>
        <taxon>Suttonella</taxon>
    </lineage>
</organism>
<feature type="compositionally biased region" description="Basic and acidic residues" evidence="1">
    <location>
        <begin position="46"/>
        <end position="55"/>
    </location>
</feature>
<sequence>MIALYLAKQGDERFKRIIVESPSNDAVSDDVPYERPKSSGSQQPFHTKDQPIHSEDSQKDFIKTVAIIGGAVLAALGVLLMLFRE</sequence>
<name>A0A380N080_9GAMM</name>
<keyword evidence="2" id="KW-0472">Membrane</keyword>
<dbReference type="RefSeq" id="WP_072576649.1">
    <property type="nucleotide sequence ID" value="NZ_LWHB01000088.1"/>
</dbReference>
<evidence type="ECO:0000256" key="2">
    <source>
        <dbReference type="SAM" id="Phobius"/>
    </source>
</evidence>
<dbReference type="EMBL" id="UHIC01000001">
    <property type="protein sequence ID" value="SUO97894.1"/>
    <property type="molecule type" value="Genomic_DNA"/>
</dbReference>
<gene>
    <name evidence="3" type="ORF">NCTC13337_02673</name>
</gene>
<keyword evidence="2" id="KW-1133">Transmembrane helix</keyword>
<accession>A0A380N080</accession>
<feature type="region of interest" description="Disordered" evidence="1">
    <location>
        <begin position="23"/>
        <end position="55"/>
    </location>
</feature>
<protein>
    <submittedName>
        <fullName evidence="3">Uncharacterized protein</fullName>
    </submittedName>
</protein>
<evidence type="ECO:0000256" key="1">
    <source>
        <dbReference type="SAM" id="MobiDB-lite"/>
    </source>
</evidence>
<evidence type="ECO:0000313" key="3">
    <source>
        <dbReference type="EMBL" id="SUO97894.1"/>
    </source>
</evidence>
<proteinExistence type="predicted"/>
<keyword evidence="4" id="KW-1185">Reference proteome</keyword>